<keyword evidence="3" id="KW-1185">Reference proteome</keyword>
<evidence type="ECO:0000313" key="3">
    <source>
        <dbReference type="Proteomes" id="UP000290365"/>
    </source>
</evidence>
<protein>
    <submittedName>
        <fullName evidence="2">XRE family transcriptional regulator</fullName>
    </submittedName>
</protein>
<dbReference type="PROSITE" id="PS50943">
    <property type="entry name" value="HTH_CROC1"/>
    <property type="match status" value="1"/>
</dbReference>
<organism evidence="2 3">
    <name type="scientific">Ktedonosporobacter rubrisoli</name>
    <dbReference type="NCBI Taxonomy" id="2509675"/>
    <lineage>
        <taxon>Bacteria</taxon>
        <taxon>Bacillati</taxon>
        <taxon>Chloroflexota</taxon>
        <taxon>Ktedonobacteria</taxon>
        <taxon>Ktedonobacterales</taxon>
        <taxon>Ktedonosporobacteraceae</taxon>
        <taxon>Ktedonosporobacter</taxon>
    </lineage>
</organism>
<sequence length="69" mass="7779">MIRLKVKEVAMQMGFNQASLARATGLGFSTIKRIFHDPYKTISLQMLEQIAKTLGVSAHDLFEEEPDPE</sequence>
<dbReference type="RefSeq" id="WP_129893520.1">
    <property type="nucleotide sequence ID" value="NZ_CP035758.1"/>
</dbReference>
<dbReference type="SUPFAM" id="SSF47413">
    <property type="entry name" value="lambda repressor-like DNA-binding domains"/>
    <property type="match status" value="1"/>
</dbReference>
<accession>A0A4V0Z096</accession>
<dbReference type="EMBL" id="CP035758">
    <property type="protein sequence ID" value="QBD82451.1"/>
    <property type="molecule type" value="Genomic_DNA"/>
</dbReference>
<dbReference type="Pfam" id="PF13443">
    <property type="entry name" value="HTH_26"/>
    <property type="match status" value="1"/>
</dbReference>
<dbReference type="AlphaFoldDB" id="A0A4V0Z096"/>
<dbReference type="OrthoDB" id="9803760at2"/>
<dbReference type="InterPro" id="IPR010982">
    <property type="entry name" value="Lambda_DNA-bd_dom_sf"/>
</dbReference>
<dbReference type="Gene3D" id="1.10.260.40">
    <property type="entry name" value="lambda repressor-like DNA-binding domains"/>
    <property type="match status" value="1"/>
</dbReference>
<evidence type="ECO:0000259" key="1">
    <source>
        <dbReference type="PROSITE" id="PS50943"/>
    </source>
</evidence>
<gene>
    <name evidence="2" type="ORF">EPA93_43340</name>
</gene>
<dbReference type="SMART" id="SM00530">
    <property type="entry name" value="HTH_XRE"/>
    <property type="match status" value="1"/>
</dbReference>
<dbReference type="Proteomes" id="UP000290365">
    <property type="component" value="Chromosome"/>
</dbReference>
<dbReference type="InterPro" id="IPR001387">
    <property type="entry name" value="Cro/C1-type_HTH"/>
</dbReference>
<evidence type="ECO:0000313" key="2">
    <source>
        <dbReference type="EMBL" id="QBD82451.1"/>
    </source>
</evidence>
<feature type="domain" description="HTH cro/C1-type" evidence="1">
    <location>
        <begin position="6"/>
        <end position="61"/>
    </location>
</feature>
<dbReference type="KEGG" id="kbs:EPA93_43340"/>
<dbReference type="CDD" id="cd00093">
    <property type="entry name" value="HTH_XRE"/>
    <property type="match status" value="1"/>
</dbReference>
<name>A0A4V0Z096_KTERU</name>
<proteinExistence type="predicted"/>
<reference evidence="2 3" key="1">
    <citation type="submission" date="2019-01" db="EMBL/GenBank/DDBJ databases">
        <title>Ktedonosporobacter rubrisoli SCAWS-G2.</title>
        <authorList>
            <person name="Huang Y."/>
            <person name="Yan B."/>
        </authorList>
    </citation>
    <scope>NUCLEOTIDE SEQUENCE [LARGE SCALE GENOMIC DNA]</scope>
    <source>
        <strain evidence="2 3">SCAWS-G2</strain>
    </source>
</reference>
<dbReference type="GO" id="GO:0003677">
    <property type="term" value="F:DNA binding"/>
    <property type="evidence" value="ECO:0007669"/>
    <property type="project" value="InterPro"/>
</dbReference>